<feature type="non-terminal residue" evidence="3">
    <location>
        <position position="1"/>
    </location>
</feature>
<comment type="caution">
    <text evidence="3">The sequence shown here is derived from an EMBL/GenBank/DDBJ whole genome shotgun (WGS) entry which is preliminary data.</text>
</comment>
<dbReference type="Gene3D" id="3.40.50.720">
    <property type="entry name" value="NAD(P)-binding Rossmann-like Domain"/>
    <property type="match status" value="1"/>
</dbReference>
<evidence type="ECO:0000313" key="3">
    <source>
        <dbReference type="EMBL" id="KAL0562688.1"/>
    </source>
</evidence>
<comment type="similarity">
    <text evidence="1">Belongs to the short-chain dehydrogenases/reductases (SDR) family.</text>
</comment>
<organism evidence="3 4">
    <name type="scientific">Marasmius crinis-equi</name>
    <dbReference type="NCBI Taxonomy" id="585013"/>
    <lineage>
        <taxon>Eukaryota</taxon>
        <taxon>Fungi</taxon>
        <taxon>Dikarya</taxon>
        <taxon>Basidiomycota</taxon>
        <taxon>Agaricomycotina</taxon>
        <taxon>Agaricomycetes</taxon>
        <taxon>Agaricomycetidae</taxon>
        <taxon>Agaricales</taxon>
        <taxon>Marasmiineae</taxon>
        <taxon>Marasmiaceae</taxon>
        <taxon>Marasmius</taxon>
    </lineage>
</organism>
<evidence type="ECO:0000313" key="4">
    <source>
        <dbReference type="Proteomes" id="UP001465976"/>
    </source>
</evidence>
<evidence type="ECO:0000256" key="2">
    <source>
        <dbReference type="ARBA" id="ARBA00023002"/>
    </source>
</evidence>
<gene>
    <name evidence="3" type="ORF">V5O48_019393</name>
</gene>
<protein>
    <submittedName>
        <fullName evidence="3">Uncharacterized protein</fullName>
    </submittedName>
</protein>
<dbReference type="PANTHER" id="PTHR43976">
    <property type="entry name" value="SHORT CHAIN DEHYDROGENASE"/>
    <property type="match status" value="1"/>
</dbReference>
<dbReference type="PANTHER" id="PTHR43976:SF16">
    <property type="entry name" value="SHORT-CHAIN DEHYDROGENASE_REDUCTASE FAMILY PROTEIN"/>
    <property type="match status" value="1"/>
</dbReference>
<keyword evidence="4" id="KW-1185">Reference proteome</keyword>
<keyword evidence="2" id="KW-0560">Oxidoreductase</keyword>
<dbReference type="EMBL" id="JBAHYK010004773">
    <property type="protein sequence ID" value="KAL0562688.1"/>
    <property type="molecule type" value="Genomic_DNA"/>
</dbReference>
<dbReference type="Proteomes" id="UP001465976">
    <property type="component" value="Unassembled WGS sequence"/>
</dbReference>
<evidence type="ECO:0000256" key="1">
    <source>
        <dbReference type="ARBA" id="ARBA00006484"/>
    </source>
</evidence>
<dbReference type="InterPro" id="IPR051911">
    <property type="entry name" value="SDR_oxidoreductase"/>
</dbReference>
<name>A0ABR3EIJ8_9AGAR</name>
<reference evidence="3 4" key="1">
    <citation type="submission" date="2024-02" db="EMBL/GenBank/DDBJ databases">
        <title>A draft genome for the cacao thread blight pathogen Marasmius crinis-equi.</title>
        <authorList>
            <person name="Cohen S.P."/>
            <person name="Baruah I.K."/>
            <person name="Amoako-Attah I."/>
            <person name="Bukari Y."/>
            <person name="Meinhardt L.W."/>
            <person name="Bailey B.A."/>
        </authorList>
    </citation>
    <scope>NUCLEOTIDE SEQUENCE [LARGE SCALE GENOMIC DNA]</scope>
    <source>
        <strain evidence="3 4">GH-76</strain>
    </source>
</reference>
<accession>A0ABR3EIJ8</accession>
<sequence>TSKIWTKELAPFNVRSISISAGQFRTSVATAMRYPSIEIDAYKGLHAVRDQYRANSGKEPGDTGKAVKKILDLVTSSVNEELPARVALGEDAVALLDADIQTQIKDMEKWREFGKGTNADV</sequence>
<proteinExistence type="inferred from homology"/>